<proteinExistence type="inferred from homology"/>
<name>A0A1D2VS24_9ASCO</name>
<comment type="similarity">
    <text evidence="3">Belongs to the RNase H family.</text>
</comment>
<dbReference type="AlphaFoldDB" id="A0A1D2VS24"/>
<dbReference type="EMBL" id="KV454475">
    <property type="protein sequence ID" value="ODV64413.1"/>
    <property type="molecule type" value="Genomic_DNA"/>
</dbReference>
<dbReference type="InterPro" id="IPR037056">
    <property type="entry name" value="RNase_H1_N_sf"/>
</dbReference>
<dbReference type="PIRSF" id="PIRSF036852">
    <property type="entry name" value="Ribonuclease_H1_euk"/>
    <property type="match status" value="1"/>
</dbReference>
<dbReference type="GeneID" id="30966167"/>
<protein>
    <recommendedName>
        <fullName evidence="4">ribonuclease H</fullName>
        <ecNumber evidence="4">3.1.26.4</ecNumber>
    </recommendedName>
</protein>
<keyword evidence="6" id="KW-0479">Metal-binding</keyword>
<dbReference type="PROSITE" id="PS50879">
    <property type="entry name" value="RNASE_H_1"/>
    <property type="match status" value="1"/>
</dbReference>
<dbReference type="GO" id="GO:0043137">
    <property type="term" value="P:DNA replication, removal of RNA primer"/>
    <property type="evidence" value="ECO:0007669"/>
    <property type="project" value="TreeGrafter"/>
</dbReference>
<comment type="catalytic activity">
    <reaction evidence="1">
        <text>Endonucleolytic cleavage to 5'-phosphomonoester.</text>
        <dbReference type="EC" id="3.1.26.4"/>
    </reaction>
</comment>
<keyword evidence="7" id="KW-0255">Endonuclease</keyword>
<evidence type="ECO:0000256" key="4">
    <source>
        <dbReference type="ARBA" id="ARBA00012180"/>
    </source>
</evidence>
<dbReference type="OrthoDB" id="407198at2759"/>
<dbReference type="InterPro" id="IPR050092">
    <property type="entry name" value="RNase_H"/>
</dbReference>
<dbReference type="RefSeq" id="XP_020050720.1">
    <property type="nucleotide sequence ID" value="XM_020192531.1"/>
</dbReference>
<dbReference type="SUPFAM" id="SSF55658">
    <property type="entry name" value="L9 N-domain-like"/>
    <property type="match status" value="1"/>
</dbReference>
<dbReference type="InterPro" id="IPR009027">
    <property type="entry name" value="Ribosomal_bL9/RNase_H1_N"/>
</dbReference>
<evidence type="ECO:0000259" key="10">
    <source>
        <dbReference type="PROSITE" id="PS50879"/>
    </source>
</evidence>
<feature type="non-terminal residue" evidence="11">
    <location>
        <position position="272"/>
    </location>
</feature>
<dbReference type="GO" id="GO:0004523">
    <property type="term" value="F:RNA-DNA hybrid ribonuclease activity"/>
    <property type="evidence" value="ECO:0007669"/>
    <property type="project" value="UniProtKB-EC"/>
</dbReference>
<dbReference type="PANTHER" id="PTHR10642:SF26">
    <property type="entry name" value="RIBONUCLEASE H1"/>
    <property type="match status" value="1"/>
</dbReference>
<keyword evidence="8" id="KW-0378">Hydrolase</keyword>
<dbReference type="InterPro" id="IPR012337">
    <property type="entry name" value="RNaseH-like_sf"/>
</dbReference>
<dbReference type="InterPro" id="IPR017067">
    <property type="entry name" value="RNase_H1_euk"/>
</dbReference>
<dbReference type="GO" id="GO:0000287">
    <property type="term" value="F:magnesium ion binding"/>
    <property type="evidence" value="ECO:0007669"/>
    <property type="project" value="InterPro"/>
</dbReference>
<evidence type="ECO:0000256" key="2">
    <source>
        <dbReference type="ARBA" id="ARBA00001946"/>
    </source>
</evidence>
<evidence type="ECO:0000256" key="9">
    <source>
        <dbReference type="ARBA" id="ARBA00022842"/>
    </source>
</evidence>
<dbReference type="CDD" id="cd09280">
    <property type="entry name" value="RNase_HI_eukaryote_like"/>
    <property type="match status" value="1"/>
</dbReference>
<evidence type="ECO:0000256" key="3">
    <source>
        <dbReference type="ARBA" id="ARBA00005300"/>
    </source>
</evidence>
<dbReference type="InterPro" id="IPR002156">
    <property type="entry name" value="RNaseH_domain"/>
</dbReference>
<dbReference type="InterPro" id="IPR036397">
    <property type="entry name" value="RNaseH_sf"/>
</dbReference>
<dbReference type="EC" id="3.1.26.4" evidence="4"/>
<evidence type="ECO:0000256" key="8">
    <source>
        <dbReference type="ARBA" id="ARBA00022801"/>
    </source>
</evidence>
<keyword evidence="12" id="KW-1185">Reference proteome</keyword>
<dbReference type="STRING" id="1344418.A0A1D2VS24"/>
<dbReference type="Proteomes" id="UP000095038">
    <property type="component" value="Unassembled WGS sequence"/>
</dbReference>
<reference evidence="12" key="1">
    <citation type="submission" date="2016-05" db="EMBL/GenBank/DDBJ databases">
        <title>Comparative genomics of biotechnologically important yeasts.</title>
        <authorList>
            <consortium name="DOE Joint Genome Institute"/>
            <person name="Riley R."/>
            <person name="Haridas S."/>
            <person name="Wolfe K.H."/>
            <person name="Lopes M.R."/>
            <person name="Hittinger C.T."/>
            <person name="Goker M."/>
            <person name="Salamov A."/>
            <person name="Wisecaver J."/>
            <person name="Long T.M."/>
            <person name="Aerts A.L."/>
            <person name="Barry K."/>
            <person name="Choi C."/>
            <person name="Clum A."/>
            <person name="Coughlan A.Y."/>
            <person name="Deshpande S."/>
            <person name="Douglass A.P."/>
            <person name="Hanson S.J."/>
            <person name="Klenk H.-P."/>
            <person name="Labutti K."/>
            <person name="Lapidus A."/>
            <person name="Lindquist E."/>
            <person name="Lipzen A."/>
            <person name="Meier-Kolthoff J.P."/>
            <person name="Ohm R.A."/>
            <person name="Otillar R.P."/>
            <person name="Pangilinan J."/>
            <person name="Peng Y."/>
            <person name="Rokas A."/>
            <person name="Rosa C.A."/>
            <person name="Scheuner C."/>
            <person name="Sibirny A.A."/>
            <person name="Slot J.C."/>
            <person name="Stielow J.B."/>
            <person name="Sun H."/>
            <person name="Kurtzman C.P."/>
            <person name="Blackwell M."/>
            <person name="Grigoriev I.V."/>
            <person name="Jeffries T.W."/>
        </authorList>
    </citation>
    <scope>NUCLEOTIDE SEQUENCE [LARGE SCALE GENOMIC DNA]</scope>
    <source>
        <strain evidence="12">DSM 1968</strain>
    </source>
</reference>
<evidence type="ECO:0000256" key="7">
    <source>
        <dbReference type="ARBA" id="ARBA00022759"/>
    </source>
</evidence>
<sequence>MAKKGFYAVRRGYKTGIFKTWEECQAQINGYSCSEFKKFSTQAEALGYLKTSSREKSFTTHPISKPVSKVRYNYGKTIDNDVKNNEKILRYQNIVPKVISFESSTSLYKSPVNSYDDSVSSYENEHIYTDGASKGNGKEGAKAGFGCFFGMGDPRNHYGKVVGQQTNQRAELSAILHALKVVDQELSDGAKKCYTIFSDSKYSISCIDSWSLSWEKNGWKKATGQKIINLDIIKSAVALKKSINEKCKQAGKPSLAFCHVRGHIGVFGNEQA</sequence>
<dbReference type="SUPFAM" id="SSF53098">
    <property type="entry name" value="Ribonuclease H-like"/>
    <property type="match status" value="1"/>
</dbReference>
<evidence type="ECO:0000256" key="6">
    <source>
        <dbReference type="ARBA" id="ARBA00022723"/>
    </source>
</evidence>
<dbReference type="PANTHER" id="PTHR10642">
    <property type="entry name" value="RIBONUCLEASE H1"/>
    <property type="match status" value="1"/>
</dbReference>
<dbReference type="Gene3D" id="3.40.970.10">
    <property type="entry name" value="Ribonuclease H1, N-terminal domain"/>
    <property type="match status" value="1"/>
</dbReference>
<keyword evidence="9" id="KW-0460">Magnesium</keyword>
<dbReference type="FunCoup" id="A0A1D2VS24">
    <property type="interactions" value="247"/>
</dbReference>
<organism evidence="11 12">
    <name type="scientific">Ascoidea rubescens DSM 1968</name>
    <dbReference type="NCBI Taxonomy" id="1344418"/>
    <lineage>
        <taxon>Eukaryota</taxon>
        <taxon>Fungi</taxon>
        <taxon>Dikarya</taxon>
        <taxon>Ascomycota</taxon>
        <taxon>Saccharomycotina</taxon>
        <taxon>Saccharomycetes</taxon>
        <taxon>Ascoideaceae</taxon>
        <taxon>Ascoidea</taxon>
    </lineage>
</organism>
<feature type="domain" description="RNase H type-1" evidence="10">
    <location>
        <begin position="121"/>
        <end position="272"/>
    </location>
</feature>
<dbReference type="InterPro" id="IPR011320">
    <property type="entry name" value="RNase_H1_N"/>
</dbReference>
<evidence type="ECO:0000256" key="1">
    <source>
        <dbReference type="ARBA" id="ARBA00000077"/>
    </source>
</evidence>
<evidence type="ECO:0000256" key="5">
    <source>
        <dbReference type="ARBA" id="ARBA00022722"/>
    </source>
</evidence>
<keyword evidence="5" id="KW-0540">Nuclease</keyword>
<accession>A0A1D2VS24</accession>
<dbReference type="Gene3D" id="3.30.420.10">
    <property type="entry name" value="Ribonuclease H-like superfamily/Ribonuclease H"/>
    <property type="match status" value="1"/>
</dbReference>
<dbReference type="FunFam" id="3.40.970.10:FF:000001">
    <property type="entry name" value="Ribonuclease H1"/>
    <property type="match status" value="1"/>
</dbReference>
<comment type="cofactor">
    <cofactor evidence="2">
        <name>Mg(2+)</name>
        <dbReference type="ChEBI" id="CHEBI:18420"/>
    </cofactor>
</comment>
<gene>
    <name evidence="11" type="ORF">ASCRUDRAFT_74043</name>
</gene>
<evidence type="ECO:0000313" key="12">
    <source>
        <dbReference type="Proteomes" id="UP000095038"/>
    </source>
</evidence>
<dbReference type="GO" id="GO:0003676">
    <property type="term" value="F:nucleic acid binding"/>
    <property type="evidence" value="ECO:0007669"/>
    <property type="project" value="InterPro"/>
</dbReference>
<dbReference type="Pfam" id="PF01693">
    <property type="entry name" value="Cauli_VI"/>
    <property type="match status" value="1"/>
</dbReference>
<dbReference type="Pfam" id="PF00075">
    <property type="entry name" value="RNase_H"/>
    <property type="match status" value="1"/>
</dbReference>
<dbReference type="InParanoid" id="A0A1D2VS24"/>
<evidence type="ECO:0000313" key="11">
    <source>
        <dbReference type="EMBL" id="ODV64413.1"/>
    </source>
</evidence>